<evidence type="ECO:0000259" key="8">
    <source>
        <dbReference type="Pfam" id="PF02540"/>
    </source>
</evidence>
<evidence type="ECO:0000313" key="9">
    <source>
        <dbReference type="EMBL" id="VEU56128.1"/>
    </source>
</evidence>
<keyword evidence="9" id="KW-0614">Plasmid</keyword>
<dbReference type="GO" id="GO:0009435">
    <property type="term" value="P:NAD+ biosynthetic process"/>
    <property type="evidence" value="ECO:0007669"/>
    <property type="project" value="UniProtKB-UniPathway"/>
</dbReference>
<geneLocation type="plasmid" evidence="9">
    <name>2</name>
</geneLocation>
<keyword evidence="4 6" id="KW-0067">ATP-binding</keyword>
<dbReference type="PANTHER" id="PTHR23090:SF9">
    <property type="entry name" value="GLUTAMINE-DEPENDENT NAD(+) SYNTHETASE"/>
    <property type="match status" value="1"/>
</dbReference>
<dbReference type="GO" id="GO:0003952">
    <property type="term" value="F:NAD+ synthase (glutamine-hydrolyzing) activity"/>
    <property type="evidence" value="ECO:0007669"/>
    <property type="project" value="InterPro"/>
</dbReference>
<dbReference type="AlphaFoldDB" id="A0A448ZXZ1"/>
<dbReference type="UniPathway" id="UPA00253"/>
<protein>
    <recommendedName>
        <fullName evidence="7">NH(3)-dependent NAD(+) synthetase</fullName>
        <ecNumber evidence="7">6.3.1.5</ecNumber>
    </recommendedName>
</protein>
<dbReference type="GO" id="GO:0008795">
    <property type="term" value="F:NAD+ synthase activity"/>
    <property type="evidence" value="ECO:0007669"/>
    <property type="project" value="UniProtKB-EC"/>
</dbReference>
<dbReference type="CDD" id="cd00553">
    <property type="entry name" value="NAD_synthase"/>
    <property type="match status" value="1"/>
</dbReference>
<comment type="pathway">
    <text evidence="1">Cofactor biosynthesis; NAD(+) biosynthesis.</text>
</comment>
<sequence>MNYINYENYKKTNILTNKEQKIYNILIKKITTWLIQKVSSAHANGISLGISGGIDSATLAIISSNIFRDNAFFYYFKIDENKKVESYVKKLEKRLYSKIKIVDLSDTYLRLKSTLKIKNKMVLANLKSRLFMSSLYALSQKNNTLVLGTDNYAEYYLGYFTKYGDGGCDLLPFANIDKSDVYILANILNVPKEIIKRKPSADLYKNQSDEKDLGFSYDEFEKWKYDAHLVDEKISERIQTLHKITEHKRELIPKGPKLK</sequence>
<dbReference type="Pfam" id="PF02540">
    <property type="entry name" value="NAD_synthase"/>
    <property type="match status" value="1"/>
</dbReference>
<evidence type="ECO:0000256" key="3">
    <source>
        <dbReference type="ARBA" id="ARBA00022741"/>
    </source>
</evidence>
<proteinExistence type="inferred from homology"/>
<evidence type="ECO:0000256" key="1">
    <source>
        <dbReference type="ARBA" id="ARBA00004790"/>
    </source>
</evidence>
<accession>A0A448ZXZ1</accession>
<dbReference type="EC" id="6.3.1.5" evidence="7"/>
<dbReference type="SUPFAM" id="SSF52402">
    <property type="entry name" value="Adenine nucleotide alpha hydrolases-like"/>
    <property type="match status" value="1"/>
</dbReference>
<evidence type="ECO:0000256" key="5">
    <source>
        <dbReference type="ARBA" id="ARBA00023027"/>
    </source>
</evidence>
<dbReference type="GO" id="GO:0005737">
    <property type="term" value="C:cytoplasm"/>
    <property type="evidence" value="ECO:0007669"/>
    <property type="project" value="InterPro"/>
</dbReference>
<evidence type="ECO:0000256" key="7">
    <source>
        <dbReference type="RuleBase" id="RU003812"/>
    </source>
</evidence>
<dbReference type="InterPro" id="IPR014729">
    <property type="entry name" value="Rossmann-like_a/b/a_fold"/>
</dbReference>
<dbReference type="NCBIfam" id="TIGR00552">
    <property type="entry name" value="nadE"/>
    <property type="match status" value="1"/>
</dbReference>
<comment type="catalytic activity">
    <reaction evidence="7">
        <text>deamido-NAD(+) + NH4(+) + ATP = AMP + diphosphate + NAD(+) + H(+)</text>
        <dbReference type="Rhea" id="RHEA:21188"/>
        <dbReference type="ChEBI" id="CHEBI:15378"/>
        <dbReference type="ChEBI" id="CHEBI:28938"/>
        <dbReference type="ChEBI" id="CHEBI:30616"/>
        <dbReference type="ChEBI" id="CHEBI:33019"/>
        <dbReference type="ChEBI" id="CHEBI:57540"/>
        <dbReference type="ChEBI" id="CHEBI:58437"/>
        <dbReference type="ChEBI" id="CHEBI:456215"/>
        <dbReference type="EC" id="6.3.1.5"/>
    </reaction>
</comment>
<dbReference type="InterPro" id="IPR003694">
    <property type="entry name" value="NAD_synthase"/>
</dbReference>
<comment type="similarity">
    <text evidence="6">Belongs to the NAD synthetase family.</text>
</comment>
<reference evidence="9" key="1">
    <citation type="submission" date="2019-01" db="EMBL/GenBank/DDBJ databases">
        <authorList>
            <consortium name="Pathogen Informatics"/>
        </authorList>
    </citation>
    <scope>NUCLEOTIDE SEQUENCE [LARGE SCALE GENOMIC DNA]</scope>
    <source>
        <strain evidence="9">NCTC10113</strain>
    </source>
</reference>
<name>A0A448ZXZ1_METSV</name>
<dbReference type="GO" id="GO:0004359">
    <property type="term" value="F:glutaminase activity"/>
    <property type="evidence" value="ECO:0007669"/>
    <property type="project" value="InterPro"/>
</dbReference>
<dbReference type="PANTHER" id="PTHR23090">
    <property type="entry name" value="NH 3 /GLUTAMINE-DEPENDENT NAD + SYNTHETASE"/>
    <property type="match status" value="1"/>
</dbReference>
<keyword evidence="5 6" id="KW-0520">NAD</keyword>
<keyword evidence="2 6" id="KW-0436">Ligase</keyword>
<feature type="domain" description="NAD/GMP synthase" evidence="8">
    <location>
        <begin position="27"/>
        <end position="250"/>
    </location>
</feature>
<dbReference type="Gene3D" id="3.40.50.620">
    <property type="entry name" value="HUPs"/>
    <property type="match status" value="1"/>
</dbReference>
<dbReference type="InterPro" id="IPR022310">
    <property type="entry name" value="NAD/GMP_synthase"/>
</dbReference>
<keyword evidence="3 6" id="KW-0547">Nucleotide-binding</keyword>
<evidence type="ECO:0000256" key="4">
    <source>
        <dbReference type="ARBA" id="ARBA00022840"/>
    </source>
</evidence>
<dbReference type="GO" id="GO:0005524">
    <property type="term" value="F:ATP binding"/>
    <property type="evidence" value="ECO:0007669"/>
    <property type="project" value="UniProtKB-KW"/>
</dbReference>
<organism evidence="9">
    <name type="scientific">Metamycoplasma salivarium</name>
    <name type="common">Mycoplasma salivarium</name>
    <dbReference type="NCBI Taxonomy" id="2124"/>
    <lineage>
        <taxon>Bacteria</taxon>
        <taxon>Bacillati</taxon>
        <taxon>Mycoplasmatota</taxon>
        <taxon>Mycoplasmoidales</taxon>
        <taxon>Metamycoplasmataceae</taxon>
        <taxon>Metamycoplasma</taxon>
    </lineage>
</organism>
<evidence type="ECO:0000256" key="6">
    <source>
        <dbReference type="RuleBase" id="RU003811"/>
    </source>
</evidence>
<evidence type="ECO:0000256" key="2">
    <source>
        <dbReference type="ARBA" id="ARBA00022598"/>
    </source>
</evidence>
<dbReference type="RefSeq" id="WP_024544001.1">
    <property type="nucleotide sequence ID" value="NZ_LR214938.2"/>
</dbReference>
<dbReference type="EMBL" id="LR214939">
    <property type="protein sequence ID" value="VEU56128.1"/>
    <property type="molecule type" value="Genomic_DNA"/>
</dbReference>
<gene>
    <name evidence="9" type="primary">nadE_2</name>
    <name evidence="9" type="ORF">NCTC10113_01012</name>
</gene>